<dbReference type="AlphaFoldDB" id="A0A4C1ZWY7"/>
<accession>A0A4C1ZWY7</accession>
<gene>
    <name evidence="2" type="ORF">EVAR_24079_1</name>
</gene>
<dbReference type="EMBL" id="BGZK01002144">
    <property type="protein sequence ID" value="GBP91127.1"/>
    <property type="molecule type" value="Genomic_DNA"/>
</dbReference>
<protein>
    <submittedName>
        <fullName evidence="2">Uncharacterized protein</fullName>
    </submittedName>
</protein>
<sequence>MKNSDRELSSDDEVPLSEIISCEQRSPDHFGADQVTKNRREFHPPESEDKKLSHYATGPENQKKYGLQMKWLEMVLVIFPVMIADQELSVKFQTAMENPVFNA</sequence>
<feature type="region of interest" description="Disordered" evidence="1">
    <location>
        <begin position="25"/>
        <end position="59"/>
    </location>
</feature>
<dbReference type="Proteomes" id="UP000299102">
    <property type="component" value="Unassembled WGS sequence"/>
</dbReference>
<organism evidence="2 3">
    <name type="scientific">Eumeta variegata</name>
    <name type="common">Bagworm moth</name>
    <name type="synonym">Eumeta japonica</name>
    <dbReference type="NCBI Taxonomy" id="151549"/>
    <lineage>
        <taxon>Eukaryota</taxon>
        <taxon>Metazoa</taxon>
        <taxon>Ecdysozoa</taxon>
        <taxon>Arthropoda</taxon>
        <taxon>Hexapoda</taxon>
        <taxon>Insecta</taxon>
        <taxon>Pterygota</taxon>
        <taxon>Neoptera</taxon>
        <taxon>Endopterygota</taxon>
        <taxon>Lepidoptera</taxon>
        <taxon>Glossata</taxon>
        <taxon>Ditrysia</taxon>
        <taxon>Tineoidea</taxon>
        <taxon>Psychidae</taxon>
        <taxon>Oiketicinae</taxon>
        <taxon>Eumeta</taxon>
    </lineage>
</organism>
<evidence type="ECO:0000256" key="1">
    <source>
        <dbReference type="SAM" id="MobiDB-lite"/>
    </source>
</evidence>
<reference evidence="2 3" key="1">
    <citation type="journal article" date="2019" name="Commun. Biol.">
        <title>The bagworm genome reveals a unique fibroin gene that provides high tensile strength.</title>
        <authorList>
            <person name="Kono N."/>
            <person name="Nakamura H."/>
            <person name="Ohtoshi R."/>
            <person name="Tomita M."/>
            <person name="Numata K."/>
            <person name="Arakawa K."/>
        </authorList>
    </citation>
    <scope>NUCLEOTIDE SEQUENCE [LARGE SCALE GENOMIC DNA]</scope>
</reference>
<keyword evidence="3" id="KW-1185">Reference proteome</keyword>
<name>A0A4C1ZWY7_EUMVA</name>
<comment type="caution">
    <text evidence="2">The sequence shown here is derived from an EMBL/GenBank/DDBJ whole genome shotgun (WGS) entry which is preliminary data.</text>
</comment>
<evidence type="ECO:0000313" key="3">
    <source>
        <dbReference type="Proteomes" id="UP000299102"/>
    </source>
</evidence>
<evidence type="ECO:0000313" key="2">
    <source>
        <dbReference type="EMBL" id="GBP91127.1"/>
    </source>
</evidence>
<feature type="compositionally biased region" description="Basic and acidic residues" evidence="1">
    <location>
        <begin position="25"/>
        <end position="52"/>
    </location>
</feature>
<proteinExistence type="predicted"/>